<protein>
    <submittedName>
        <fullName evidence="10">Lactose/raffinose/galactose permease</fullName>
    </submittedName>
</protein>
<evidence type="ECO:0000256" key="1">
    <source>
        <dbReference type="ARBA" id="ARBA00004651"/>
    </source>
</evidence>
<dbReference type="STRING" id="1505725.GA0061074_101262"/>
<feature type="transmembrane region" description="Helical" evidence="9">
    <location>
        <begin position="197"/>
        <end position="217"/>
    </location>
</feature>
<sequence length="473" mass="52535">MKQTKQYLSYAAGAFGHDAFYATLSTYFMMFVTSQLFNTSNAGFNDKMIGWVTGLIVTLRIVEIIFDPVIGGIVDNTRTRWGKFKPWLVVAGLVSSVLLIAIFTDFGGLNVSHPVLYIVLFGIVFITLDAFYSFKDVAFWSMLPALSLDSRKREKFGTIARFGSTLGQQGVQIVVIPLVTFFSLAFVGSHAETKTGWFWFAVVIAVIAYLGALLTVWGTKEEDNIVRQNTEKAGIKEIFTAVAKNDQLMWQALSYFLFALAYVSTNSMLLYYFKYVMGAGDKFYLVGIFTAIEGIVAVAIFPTLSKFFSRRTIFLSGSIIMLIGYALFLVASNSLPLVLVAITLFFSPYPILFLVVLMTITDSVEYGQWKLGIRNESVTLSLRPLIDKLAGAFANGIVGIAAVAAGMTGAAKPEDITASGMQSFNLFMFYIPIVLIVISVIIYWFKVTLTEKKHAQIVVELEQRLHEEEAHKN</sequence>
<feature type="transmembrane region" description="Helical" evidence="9">
    <location>
        <begin position="7"/>
        <end position="28"/>
    </location>
</feature>
<feature type="transmembrane region" description="Helical" evidence="9">
    <location>
        <begin position="337"/>
        <end position="360"/>
    </location>
</feature>
<dbReference type="RefSeq" id="WP_092461299.1">
    <property type="nucleotide sequence ID" value="NZ_BJEE01000002.1"/>
</dbReference>
<dbReference type="EMBL" id="FMAO01000001">
    <property type="protein sequence ID" value="SCB76364.1"/>
    <property type="molecule type" value="Genomic_DNA"/>
</dbReference>
<gene>
    <name evidence="10" type="ORF">GA0061074_101262</name>
</gene>
<evidence type="ECO:0000256" key="5">
    <source>
        <dbReference type="ARBA" id="ARBA00022692"/>
    </source>
</evidence>
<reference evidence="11" key="1">
    <citation type="submission" date="2016-08" db="EMBL/GenBank/DDBJ databases">
        <authorList>
            <person name="Varghese N."/>
            <person name="Submissions Spin"/>
        </authorList>
    </citation>
    <scope>NUCLEOTIDE SEQUENCE [LARGE SCALE GENOMIC DNA]</scope>
    <source>
        <strain evidence="11">R-53094</strain>
    </source>
</reference>
<keyword evidence="3" id="KW-1003">Cell membrane</keyword>
<feature type="transmembrane region" description="Helical" evidence="9">
    <location>
        <begin position="427"/>
        <end position="445"/>
    </location>
</feature>
<keyword evidence="11" id="KW-1185">Reference proteome</keyword>
<keyword evidence="5 9" id="KW-0812">Transmembrane</keyword>
<dbReference type="NCBIfam" id="TIGR00792">
    <property type="entry name" value="gph"/>
    <property type="match status" value="1"/>
</dbReference>
<feature type="transmembrane region" description="Helical" evidence="9">
    <location>
        <begin position="87"/>
        <end position="109"/>
    </location>
</feature>
<evidence type="ECO:0000256" key="8">
    <source>
        <dbReference type="ARBA" id="ARBA00023136"/>
    </source>
</evidence>
<dbReference type="PANTHER" id="PTHR11328:SF36">
    <property type="entry name" value="MELIBIOSE PERMEASE"/>
    <property type="match status" value="1"/>
</dbReference>
<name>A0A1C3Z1T6_9LACO</name>
<feature type="transmembrane region" description="Helical" evidence="9">
    <location>
        <begin position="171"/>
        <end position="191"/>
    </location>
</feature>
<keyword evidence="4" id="KW-0762">Sugar transport</keyword>
<organism evidence="10 11">
    <name type="scientific">Weissella bombi</name>
    <dbReference type="NCBI Taxonomy" id="1505725"/>
    <lineage>
        <taxon>Bacteria</taxon>
        <taxon>Bacillati</taxon>
        <taxon>Bacillota</taxon>
        <taxon>Bacilli</taxon>
        <taxon>Lactobacillales</taxon>
        <taxon>Lactobacillaceae</taxon>
        <taxon>Weissella</taxon>
    </lineage>
</organism>
<dbReference type="InterPro" id="IPR001927">
    <property type="entry name" value="Na/Gal_symport"/>
</dbReference>
<feature type="transmembrane region" description="Helical" evidence="9">
    <location>
        <begin position="252"/>
        <end position="271"/>
    </location>
</feature>
<dbReference type="SUPFAM" id="SSF103473">
    <property type="entry name" value="MFS general substrate transporter"/>
    <property type="match status" value="1"/>
</dbReference>
<evidence type="ECO:0000256" key="3">
    <source>
        <dbReference type="ARBA" id="ARBA00022475"/>
    </source>
</evidence>
<feature type="transmembrane region" description="Helical" evidence="9">
    <location>
        <begin position="48"/>
        <end position="66"/>
    </location>
</feature>
<dbReference type="Pfam" id="PF13347">
    <property type="entry name" value="MFS_2"/>
    <property type="match status" value="1"/>
</dbReference>
<dbReference type="GO" id="GO:0008643">
    <property type="term" value="P:carbohydrate transport"/>
    <property type="evidence" value="ECO:0007669"/>
    <property type="project" value="InterPro"/>
</dbReference>
<dbReference type="CDD" id="cd17332">
    <property type="entry name" value="MFS_MelB_like"/>
    <property type="match status" value="1"/>
</dbReference>
<evidence type="ECO:0000256" key="7">
    <source>
        <dbReference type="ARBA" id="ARBA00022989"/>
    </source>
</evidence>
<dbReference type="GO" id="GO:0015293">
    <property type="term" value="F:symporter activity"/>
    <property type="evidence" value="ECO:0007669"/>
    <property type="project" value="UniProtKB-KW"/>
</dbReference>
<proteinExistence type="predicted"/>
<dbReference type="InterPro" id="IPR039672">
    <property type="entry name" value="MFS_2"/>
</dbReference>
<dbReference type="PANTHER" id="PTHR11328">
    <property type="entry name" value="MAJOR FACILITATOR SUPERFAMILY DOMAIN-CONTAINING PROTEIN"/>
    <property type="match status" value="1"/>
</dbReference>
<keyword evidence="2" id="KW-0813">Transport</keyword>
<feature type="transmembrane region" description="Helical" evidence="9">
    <location>
        <begin position="283"/>
        <end position="301"/>
    </location>
</feature>
<keyword evidence="7 9" id="KW-1133">Transmembrane helix</keyword>
<feature type="transmembrane region" description="Helical" evidence="9">
    <location>
        <begin position="313"/>
        <end position="331"/>
    </location>
</feature>
<feature type="transmembrane region" description="Helical" evidence="9">
    <location>
        <begin position="389"/>
        <end position="407"/>
    </location>
</feature>
<dbReference type="GO" id="GO:0005886">
    <property type="term" value="C:plasma membrane"/>
    <property type="evidence" value="ECO:0007669"/>
    <property type="project" value="UniProtKB-SubCell"/>
</dbReference>
<dbReference type="AlphaFoldDB" id="A0A1C3Z1T6"/>
<evidence type="ECO:0000256" key="4">
    <source>
        <dbReference type="ARBA" id="ARBA00022597"/>
    </source>
</evidence>
<dbReference type="Gene3D" id="1.20.1250.20">
    <property type="entry name" value="MFS general substrate transporter like domains"/>
    <property type="match status" value="2"/>
</dbReference>
<dbReference type="Proteomes" id="UP000199268">
    <property type="component" value="Unassembled WGS sequence"/>
</dbReference>
<feature type="transmembrane region" description="Helical" evidence="9">
    <location>
        <begin position="115"/>
        <end position="134"/>
    </location>
</feature>
<dbReference type="InterPro" id="IPR018043">
    <property type="entry name" value="Na/Gal_symport_CS"/>
</dbReference>
<dbReference type="InterPro" id="IPR036259">
    <property type="entry name" value="MFS_trans_sf"/>
</dbReference>
<evidence type="ECO:0000313" key="10">
    <source>
        <dbReference type="EMBL" id="SCB76364.1"/>
    </source>
</evidence>
<dbReference type="GO" id="GO:0006814">
    <property type="term" value="P:sodium ion transport"/>
    <property type="evidence" value="ECO:0007669"/>
    <property type="project" value="InterPro"/>
</dbReference>
<accession>A0A1C3Z1T6</accession>
<dbReference type="OrthoDB" id="9764596at2"/>
<keyword evidence="6" id="KW-0769">Symport</keyword>
<comment type="subcellular location">
    <subcellularLocation>
        <location evidence="1">Cell membrane</location>
        <topology evidence="1">Multi-pass membrane protein</topology>
    </subcellularLocation>
</comment>
<evidence type="ECO:0000313" key="11">
    <source>
        <dbReference type="Proteomes" id="UP000199268"/>
    </source>
</evidence>
<evidence type="ECO:0000256" key="6">
    <source>
        <dbReference type="ARBA" id="ARBA00022847"/>
    </source>
</evidence>
<evidence type="ECO:0000256" key="9">
    <source>
        <dbReference type="SAM" id="Phobius"/>
    </source>
</evidence>
<dbReference type="PROSITE" id="PS00872">
    <property type="entry name" value="NA_GALACTOSIDE_SYMP"/>
    <property type="match status" value="1"/>
</dbReference>
<evidence type="ECO:0000256" key="2">
    <source>
        <dbReference type="ARBA" id="ARBA00022448"/>
    </source>
</evidence>
<keyword evidence="8 9" id="KW-0472">Membrane</keyword>